<reference evidence="1 2" key="1">
    <citation type="journal article" date="2015" name="BMC Genomics">
        <title>Gene expression during zombie ant biting behavior reflects the complexity underlying fungal parasitic behavioral manipulation.</title>
        <authorList>
            <person name="de Bekker C."/>
            <person name="Ohm R.A."/>
            <person name="Loreto R.G."/>
            <person name="Sebastian A."/>
            <person name="Albert I."/>
            <person name="Merrow M."/>
            <person name="Brachmann A."/>
            <person name="Hughes D.P."/>
        </authorList>
    </citation>
    <scope>NUCLEOTIDE SEQUENCE [LARGE SCALE GENOMIC DNA]</scope>
    <source>
        <strain evidence="1 2">SC16a</strain>
    </source>
</reference>
<evidence type="ECO:0000313" key="2">
    <source>
        <dbReference type="Proteomes" id="UP000037136"/>
    </source>
</evidence>
<evidence type="ECO:0000313" key="1">
    <source>
        <dbReference type="EMBL" id="PFH58457.1"/>
    </source>
</evidence>
<keyword evidence="2" id="KW-1185">Reference proteome</keyword>
<dbReference type="EMBL" id="LAZP02000290">
    <property type="protein sequence ID" value="PFH58457.1"/>
    <property type="molecule type" value="Genomic_DNA"/>
</dbReference>
<name>A0A2A9PC03_OPHUN</name>
<reference evidence="1 2" key="2">
    <citation type="journal article" date="2017" name="Sci. Rep.">
        <title>Ant-infecting Ophiocordyceps genomes reveal a high diversity of potential behavioral manipulation genes and a possible major role for enterotoxins.</title>
        <authorList>
            <person name="de Bekker C."/>
            <person name="Ohm R.A."/>
            <person name="Evans H.C."/>
            <person name="Brachmann A."/>
            <person name="Hughes D.P."/>
        </authorList>
    </citation>
    <scope>NUCLEOTIDE SEQUENCE [LARGE SCALE GENOMIC DNA]</scope>
    <source>
        <strain evidence="1 2">SC16a</strain>
    </source>
</reference>
<dbReference type="AlphaFoldDB" id="A0A2A9PC03"/>
<gene>
    <name evidence="1" type="ORF">XA68_13663</name>
</gene>
<comment type="caution">
    <text evidence="1">The sequence shown here is derived from an EMBL/GenBank/DDBJ whole genome shotgun (WGS) entry which is preliminary data.</text>
</comment>
<dbReference type="Proteomes" id="UP000037136">
    <property type="component" value="Unassembled WGS sequence"/>
</dbReference>
<protein>
    <submittedName>
        <fullName evidence="1">Uncharacterized protein</fullName>
    </submittedName>
</protein>
<accession>A0A2A9PC03</accession>
<organism evidence="1 2">
    <name type="scientific">Ophiocordyceps unilateralis</name>
    <name type="common">Zombie-ant fungus</name>
    <name type="synonym">Torrubia unilateralis</name>
    <dbReference type="NCBI Taxonomy" id="268505"/>
    <lineage>
        <taxon>Eukaryota</taxon>
        <taxon>Fungi</taxon>
        <taxon>Dikarya</taxon>
        <taxon>Ascomycota</taxon>
        <taxon>Pezizomycotina</taxon>
        <taxon>Sordariomycetes</taxon>
        <taxon>Hypocreomycetidae</taxon>
        <taxon>Hypocreales</taxon>
        <taxon>Ophiocordycipitaceae</taxon>
        <taxon>Ophiocordyceps</taxon>
    </lineage>
</organism>
<proteinExistence type="predicted"/>
<sequence length="92" mass="10533">MTDSNRNCAAENFLPLLPPTFIFSPSDHRYSAKRLLIFARVLWLTMPVSLDRAEAVVRRDSVGFNPQIAYTSPLSMRKRTTNMDGSELFWVP</sequence>